<dbReference type="InterPro" id="IPR023299">
    <property type="entry name" value="ATPase_P-typ_cyto_dom_N"/>
</dbReference>
<dbReference type="GO" id="GO:0005391">
    <property type="term" value="F:P-type sodium:potassium-exchanging transporter activity"/>
    <property type="evidence" value="ECO:0007669"/>
    <property type="project" value="TreeGrafter"/>
</dbReference>
<feature type="transmembrane region" description="Helical" evidence="9">
    <location>
        <begin position="126"/>
        <end position="143"/>
    </location>
</feature>
<keyword evidence="4" id="KW-0067">ATP-binding</keyword>
<dbReference type="FunFam" id="3.40.50.1000:FF:000028">
    <property type="entry name" value="Calcium-transporting P-type ATPase, putative"/>
    <property type="match status" value="1"/>
</dbReference>
<keyword evidence="6 9" id="KW-1133">Transmembrane helix</keyword>
<dbReference type="Gene3D" id="1.20.1110.10">
    <property type="entry name" value="Calcium-transporting ATPase, transmembrane domain"/>
    <property type="match status" value="1"/>
</dbReference>
<dbReference type="EMBL" id="ML014130">
    <property type="protein sequence ID" value="RKP03023.1"/>
    <property type="molecule type" value="Genomic_DNA"/>
</dbReference>
<evidence type="ECO:0000256" key="3">
    <source>
        <dbReference type="ARBA" id="ARBA00022741"/>
    </source>
</evidence>
<evidence type="ECO:0000259" key="10">
    <source>
        <dbReference type="SMART" id="SM00831"/>
    </source>
</evidence>
<dbReference type="PRINTS" id="PR00120">
    <property type="entry name" value="HATPASE"/>
</dbReference>
<name>A0A4P9XC83_9FUNG</name>
<dbReference type="Pfam" id="PF08282">
    <property type="entry name" value="Hydrolase_3"/>
    <property type="match status" value="1"/>
</dbReference>
<evidence type="ECO:0000256" key="5">
    <source>
        <dbReference type="ARBA" id="ARBA00022967"/>
    </source>
</evidence>
<keyword evidence="5" id="KW-1278">Translocase</keyword>
<dbReference type="SFLD" id="SFLDS00003">
    <property type="entry name" value="Haloacid_Dehalogenase"/>
    <property type="match status" value="1"/>
</dbReference>
<dbReference type="InterPro" id="IPR023214">
    <property type="entry name" value="HAD_sf"/>
</dbReference>
<dbReference type="Proteomes" id="UP000274922">
    <property type="component" value="Unassembled WGS sequence"/>
</dbReference>
<dbReference type="SFLD" id="SFLDF00027">
    <property type="entry name" value="p-type_atpase"/>
    <property type="match status" value="1"/>
</dbReference>
<dbReference type="Pfam" id="PF00122">
    <property type="entry name" value="E1-E2_ATPase"/>
    <property type="match status" value="1"/>
</dbReference>
<sequence>MFFRQFADWHEYADDDGGDIDRILRAHPEKEALEGLADQPEVLYPPQALYFDKNAVALAKMFGTDPATGLASDRVPGLRAHYGNNALPAPPDPSVFKMLLGQVLDFMILLLVAAAIVQFIEKDYNSGIVLLVVVVINIIIGFVQEYKASKALAALMSLSVPKATVLRDGQVSVIDSAELVPGDVVVLEEGEAVPADLRLLDVSQLEVIEIVLTGESVPTVKSIRTIRKRTRRLPLGECSGNAFMTTVVAKGRGHGLVVRTGNETEIGKISAQLTKAPQTMTPIQRKLRNLGIALVIIAIVLCVLIIVIGIAWGRDAVEQVKIGISLAVSVIPEGLVAVTTITMAIGVRRMAAQHAIVRKLPSVETLGSVSHICSDKTGTLTEGKMAVDRIWMASNAILDYSTRTPLLDPTELTLDEAIAAAPDVRSAIEARRGLGSPLETTKLSGALPPHVIMMAAVAQLCSNASRDATGKLIGDSTETALVDAAEQIGLTRAWFETQAGFAKLGEYAFTSERKLMSVIYHQNAAACVADDLQTGVDDFALVLVKGAPENILSRCTHYLPAPADAGLTQARPLHAAATTPLQPMTAEAGDFFAERALGMASSGLRVLGFALRRVARADADAIVRAKKETEAEQDLAFIGLIGLIDPPKQGVKESIATCRRAGINVIMITGDHVATASAIARQLGIMDLADATRSRSLKGSDLDAMSDEHLAAMSPFPVVFARVSPDNKLKIVKTLQSMKYSVAMTGDGVNDAPAIKHADVGVAMGISGTEITKQAADIVLADDNFSTIVEAVKEGRKVYDNIRKFIIYLLSCNFAEIMLFLISSICGFDLPFSTIQILWANLIIDIPPSTAIGLEPQEKGIMDRKPRPKNAGIMSLLDTLLIFCQGMTQAVITLVVYVLCMRGKIGGVVTTRQIESLPFAVLGLLQLNQSLMSRSIYGSVWRTGITGNRWLLFAWVFAFSFLVMGIYIPKWNDWLELEPINGIGWGVIFLCVAIHIIVIELMIKPTMRFLLARGGIHLPRLPFLHKKKKNRF</sequence>
<feature type="transmembrane region" description="Helical" evidence="9">
    <location>
        <begin position="949"/>
        <end position="968"/>
    </location>
</feature>
<dbReference type="GO" id="GO:0016887">
    <property type="term" value="F:ATP hydrolysis activity"/>
    <property type="evidence" value="ECO:0007669"/>
    <property type="project" value="InterPro"/>
</dbReference>
<dbReference type="SMART" id="SM00831">
    <property type="entry name" value="Cation_ATPase_N"/>
    <property type="match status" value="1"/>
</dbReference>
<dbReference type="GO" id="GO:0005524">
    <property type="term" value="F:ATP binding"/>
    <property type="evidence" value="ECO:0007669"/>
    <property type="project" value="UniProtKB-KW"/>
</dbReference>
<dbReference type="InterPro" id="IPR059000">
    <property type="entry name" value="ATPase_P-type_domA"/>
</dbReference>
<dbReference type="Pfam" id="PF00689">
    <property type="entry name" value="Cation_ATPase_C"/>
    <property type="match status" value="1"/>
</dbReference>
<gene>
    <name evidence="11" type="ORF">CXG81DRAFT_10052</name>
</gene>
<dbReference type="SUPFAM" id="SSF56784">
    <property type="entry name" value="HAD-like"/>
    <property type="match status" value="1"/>
</dbReference>
<dbReference type="GO" id="GO:0036376">
    <property type="term" value="P:sodium ion export across plasma membrane"/>
    <property type="evidence" value="ECO:0007669"/>
    <property type="project" value="TreeGrafter"/>
</dbReference>
<reference evidence="12" key="1">
    <citation type="journal article" date="2018" name="Nat. Microbiol.">
        <title>Leveraging single-cell genomics to expand the fungal tree of life.</title>
        <authorList>
            <person name="Ahrendt S.R."/>
            <person name="Quandt C.A."/>
            <person name="Ciobanu D."/>
            <person name="Clum A."/>
            <person name="Salamov A."/>
            <person name="Andreopoulos B."/>
            <person name="Cheng J.F."/>
            <person name="Woyke T."/>
            <person name="Pelin A."/>
            <person name="Henrissat B."/>
            <person name="Reynolds N.K."/>
            <person name="Benny G.L."/>
            <person name="Smith M.E."/>
            <person name="James T.Y."/>
            <person name="Grigoriev I.V."/>
        </authorList>
    </citation>
    <scope>NUCLEOTIDE SEQUENCE [LARGE SCALE GENOMIC DNA]</scope>
    <source>
        <strain evidence="12">ATCC 52028</strain>
    </source>
</reference>
<feature type="transmembrane region" description="Helical" evidence="9">
    <location>
        <begin position="103"/>
        <end position="120"/>
    </location>
</feature>
<dbReference type="InterPro" id="IPR008250">
    <property type="entry name" value="ATPase_P-typ_transduc_dom_A_sf"/>
</dbReference>
<feature type="transmembrane region" description="Helical" evidence="9">
    <location>
        <begin position="875"/>
        <end position="899"/>
    </location>
</feature>
<dbReference type="Gene3D" id="3.40.1110.10">
    <property type="entry name" value="Calcium-transporting ATPase, cytoplasmic domain N"/>
    <property type="match status" value="1"/>
</dbReference>
<feature type="domain" description="Cation-transporting P-type ATPase N-terminal" evidence="10">
    <location>
        <begin position="49"/>
        <end position="123"/>
    </location>
</feature>
<dbReference type="InterPro" id="IPR001757">
    <property type="entry name" value="P_typ_ATPase"/>
</dbReference>
<dbReference type="PANTHER" id="PTHR43294:SF20">
    <property type="entry name" value="P-TYPE ATPASE"/>
    <property type="match status" value="1"/>
</dbReference>
<dbReference type="GO" id="GO:1990573">
    <property type="term" value="P:potassium ion import across plasma membrane"/>
    <property type="evidence" value="ECO:0007669"/>
    <property type="project" value="TreeGrafter"/>
</dbReference>
<dbReference type="InterPro" id="IPR018303">
    <property type="entry name" value="ATPase_P-typ_P_site"/>
</dbReference>
<dbReference type="SUPFAM" id="SSF81665">
    <property type="entry name" value="Calcium ATPase, transmembrane domain M"/>
    <property type="match status" value="1"/>
</dbReference>
<evidence type="ECO:0000256" key="4">
    <source>
        <dbReference type="ARBA" id="ARBA00022840"/>
    </source>
</evidence>
<comment type="similarity">
    <text evidence="8">Belongs to the cation transport ATPase (P-type) (TC 3.A.3) family.</text>
</comment>
<dbReference type="SUPFAM" id="SSF81660">
    <property type="entry name" value="Metal cation-transporting ATPase, ATP-binding domain N"/>
    <property type="match status" value="1"/>
</dbReference>
<dbReference type="InterPro" id="IPR004014">
    <property type="entry name" value="ATPase_P-typ_cation-transptr_N"/>
</dbReference>
<dbReference type="SFLD" id="SFLDG00002">
    <property type="entry name" value="C1.7:_P-type_atpase_like"/>
    <property type="match status" value="1"/>
</dbReference>
<dbReference type="STRING" id="1555241.A0A4P9XC83"/>
<dbReference type="Gene3D" id="3.40.50.1000">
    <property type="entry name" value="HAD superfamily/HAD-like"/>
    <property type="match status" value="1"/>
</dbReference>
<dbReference type="GO" id="GO:0005886">
    <property type="term" value="C:plasma membrane"/>
    <property type="evidence" value="ECO:0007669"/>
    <property type="project" value="TreeGrafter"/>
</dbReference>
<feature type="transmembrane region" description="Helical" evidence="9">
    <location>
        <begin position="290"/>
        <end position="312"/>
    </location>
</feature>
<dbReference type="Gene3D" id="2.70.150.10">
    <property type="entry name" value="Calcium-transporting ATPase, cytoplasmic transduction domain A"/>
    <property type="match status" value="1"/>
</dbReference>
<feature type="transmembrane region" description="Helical" evidence="9">
    <location>
        <begin position="805"/>
        <end position="825"/>
    </location>
</feature>
<dbReference type="GO" id="GO:0030007">
    <property type="term" value="P:intracellular potassium ion homeostasis"/>
    <property type="evidence" value="ECO:0007669"/>
    <property type="project" value="TreeGrafter"/>
</dbReference>
<evidence type="ECO:0000313" key="12">
    <source>
        <dbReference type="Proteomes" id="UP000274922"/>
    </source>
</evidence>
<dbReference type="InterPro" id="IPR036412">
    <property type="entry name" value="HAD-like_sf"/>
</dbReference>
<keyword evidence="12" id="KW-1185">Reference proteome</keyword>
<dbReference type="NCBIfam" id="TIGR01494">
    <property type="entry name" value="ATPase_P-type"/>
    <property type="match status" value="2"/>
</dbReference>
<feature type="transmembrane region" description="Helical" evidence="9">
    <location>
        <begin position="324"/>
        <end position="347"/>
    </location>
</feature>
<dbReference type="FunFam" id="3.40.50.1000:FF:000001">
    <property type="entry name" value="Phospholipid-transporting ATPase IC"/>
    <property type="match status" value="1"/>
</dbReference>
<dbReference type="PRINTS" id="PR00119">
    <property type="entry name" value="CATATPASE"/>
</dbReference>
<dbReference type="InterPro" id="IPR023298">
    <property type="entry name" value="ATPase_P-typ_TM_dom_sf"/>
</dbReference>
<protein>
    <recommendedName>
        <fullName evidence="10">Cation-transporting P-type ATPase N-terminal domain-containing protein</fullName>
    </recommendedName>
</protein>
<comment type="subcellular location">
    <subcellularLocation>
        <location evidence="1">Membrane</location>
        <topology evidence="1">Multi-pass membrane protein</topology>
    </subcellularLocation>
</comment>
<accession>A0A4P9XC83</accession>
<dbReference type="PANTHER" id="PTHR43294">
    <property type="entry name" value="SODIUM/POTASSIUM-TRANSPORTING ATPASE SUBUNIT ALPHA"/>
    <property type="match status" value="1"/>
</dbReference>
<organism evidence="11 12">
    <name type="scientific">Caulochytrium protostelioides</name>
    <dbReference type="NCBI Taxonomy" id="1555241"/>
    <lineage>
        <taxon>Eukaryota</taxon>
        <taxon>Fungi</taxon>
        <taxon>Fungi incertae sedis</taxon>
        <taxon>Chytridiomycota</taxon>
        <taxon>Chytridiomycota incertae sedis</taxon>
        <taxon>Chytridiomycetes</taxon>
        <taxon>Caulochytriales</taxon>
        <taxon>Caulochytriaceae</taxon>
        <taxon>Caulochytrium</taxon>
    </lineage>
</organism>
<dbReference type="GO" id="GO:0006883">
    <property type="term" value="P:intracellular sodium ion homeostasis"/>
    <property type="evidence" value="ECO:0007669"/>
    <property type="project" value="TreeGrafter"/>
</dbReference>
<evidence type="ECO:0000256" key="6">
    <source>
        <dbReference type="ARBA" id="ARBA00022989"/>
    </source>
</evidence>
<dbReference type="Pfam" id="PF13246">
    <property type="entry name" value="Cation_ATPase"/>
    <property type="match status" value="1"/>
</dbReference>
<evidence type="ECO:0000256" key="7">
    <source>
        <dbReference type="ARBA" id="ARBA00023136"/>
    </source>
</evidence>
<proteinExistence type="inferred from homology"/>
<dbReference type="AlphaFoldDB" id="A0A4P9XC83"/>
<dbReference type="OrthoDB" id="116380at2759"/>
<keyword evidence="2 9" id="KW-0812">Transmembrane</keyword>
<dbReference type="GO" id="GO:1902600">
    <property type="term" value="P:proton transmembrane transport"/>
    <property type="evidence" value="ECO:0007669"/>
    <property type="project" value="TreeGrafter"/>
</dbReference>
<dbReference type="InterPro" id="IPR044492">
    <property type="entry name" value="P_typ_ATPase_HD_dom"/>
</dbReference>
<dbReference type="InterPro" id="IPR006068">
    <property type="entry name" value="ATPase_P-typ_cation-transptr_C"/>
</dbReference>
<dbReference type="Pfam" id="PF00690">
    <property type="entry name" value="Cation_ATPase_N"/>
    <property type="match status" value="1"/>
</dbReference>
<feature type="transmembrane region" description="Helical" evidence="9">
    <location>
        <begin position="983"/>
        <end position="1003"/>
    </location>
</feature>
<dbReference type="PROSITE" id="PS00154">
    <property type="entry name" value="ATPASE_E1_E2"/>
    <property type="match status" value="1"/>
</dbReference>
<evidence type="ECO:0000313" key="11">
    <source>
        <dbReference type="EMBL" id="RKP03023.1"/>
    </source>
</evidence>
<evidence type="ECO:0000256" key="1">
    <source>
        <dbReference type="ARBA" id="ARBA00004141"/>
    </source>
</evidence>
<dbReference type="InterPro" id="IPR050510">
    <property type="entry name" value="Cation_transp_ATPase_P-type"/>
</dbReference>
<evidence type="ECO:0000256" key="8">
    <source>
        <dbReference type="ARBA" id="ARBA00038148"/>
    </source>
</evidence>
<dbReference type="GO" id="GO:0005384">
    <property type="term" value="F:manganese ion transmembrane transporter activity"/>
    <property type="evidence" value="ECO:0007669"/>
    <property type="project" value="UniProtKB-ARBA"/>
</dbReference>
<dbReference type="SUPFAM" id="SSF81653">
    <property type="entry name" value="Calcium ATPase, transduction domain A"/>
    <property type="match status" value="1"/>
</dbReference>
<evidence type="ECO:0000256" key="9">
    <source>
        <dbReference type="SAM" id="Phobius"/>
    </source>
</evidence>
<evidence type="ECO:0000256" key="2">
    <source>
        <dbReference type="ARBA" id="ARBA00022692"/>
    </source>
</evidence>
<keyword evidence="3" id="KW-0547">Nucleotide-binding</keyword>
<keyword evidence="7 9" id="KW-0472">Membrane</keyword>